<evidence type="ECO:0000313" key="2">
    <source>
        <dbReference type="Proteomes" id="UP000199208"/>
    </source>
</evidence>
<name>A0A1G5RYE0_9FIRM</name>
<dbReference type="OrthoDB" id="9810361at2"/>
<dbReference type="Proteomes" id="UP000199208">
    <property type="component" value="Unassembled WGS sequence"/>
</dbReference>
<dbReference type="RefSeq" id="WP_092590378.1">
    <property type="nucleotide sequence ID" value="NZ_FMWL01000006.1"/>
</dbReference>
<keyword evidence="2" id="KW-1185">Reference proteome</keyword>
<proteinExistence type="predicted"/>
<reference evidence="1 2" key="1">
    <citation type="submission" date="2016-10" db="EMBL/GenBank/DDBJ databases">
        <authorList>
            <person name="de Groot N.N."/>
        </authorList>
    </citation>
    <scope>NUCLEOTIDE SEQUENCE [LARGE SCALE GENOMIC DNA]</scope>
    <source>
        <strain evidence="1 2">DSM 2784</strain>
    </source>
</reference>
<organism evidence="1 2">
    <name type="scientific">Acidaminobacter hydrogenoformans DSM 2784</name>
    <dbReference type="NCBI Taxonomy" id="1120920"/>
    <lineage>
        <taxon>Bacteria</taxon>
        <taxon>Bacillati</taxon>
        <taxon>Bacillota</taxon>
        <taxon>Clostridia</taxon>
        <taxon>Peptostreptococcales</taxon>
        <taxon>Acidaminobacteraceae</taxon>
        <taxon>Acidaminobacter</taxon>
    </lineage>
</organism>
<protein>
    <submittedName>
        <fullName evidence="1">Putative zinc-or iron-chelating domain-containing protein</fullName>
    </submittedName>
</protein>
<dbReference type="Pfam" id="PF03692">
    <property type="entry name" value="CxxCxxCC"/>
    <property type="match status" value="1"/>
</dbReference>
<dbReference type="EMBL" id="FMWL01000006">
    <property type="protein sequence ID" value="SCZ79112.1"/>
    <property type="molecule type" value="Genomic_DNA"/>
</dbReference>
<dbReference type="AlphaFoldDB" id="A0A1G5RYE0"/>
<accession>A0A1G5RYE0</accession>
<sequence length="251" mass="27822">MRADGIAGDTEVRFLDPLVGDCWERAFHHAGENGLFERLLTVYNKVPGGKCSGCTACCAESVSTFFVEWLRIRDFLVKGGRWAEALRRAEAFAFDELARPMKCPMLEADGRCMIYEVRPLTCRIFGHLQAADYGRNLKAVLKANRRAADQILKHHGVVLPTAVVEKAIPYCESFISEAPMSSGERDALFDDLFSMDSRFLMAGLLEPDQIQLGLVDWFAMVRLEPEALAEERLRRAAAGSSGNAAAAETLD</sequence>
<dbReference type="InterPro" id="IPR005358">
    <property type="entry name" value="Puta_zinc/iron-chelating_dom"/>
</dbReference>
<gene>
    <name evidence="1" type="ORF">SAMN03080599_01600</name>
</gene>
<evidence type="ECO:0000313" key="1">
    <source>
        <dbReference type="EMBL" id="SCZ79112.1"/>
    </source>
</evidence>
<dbReference type="STRING" id="1120920.SAMN03080599_01600"/>